<dbReference type="EMBL" id="FNWJ01000003">
    <property type="protein sequence ID" value="SEH16273.1"/>
    <property type="molecule type" value="Genomic_DNA"/>
</dbReference>
<dbReference type="STRING" id="29539.SAMN02745716_2133"/>
<dbReference type="InterPro" id="IPR052173">
    <property type="entry name" value="Beta-lactam_resp_regulator"/>
</dbReference>
<evidence type="ECO:0000256" key="6">
    <source>
        <dbReference type="RuleBase" id="RU003983"/>
    </source>
</evidence>
<feature type="transmembrane region" description="Helical" evidence="7">
    <location>
        <begin position="32"/>
        <end position="57"/>
    </location>
</feature>
<dbReference type="Pfam" id="PF01435">
    <property type="entry name" value="Peptidase_M48"/>
    <property type="match status" value="1"/>
</dbReference>
<protein>
    <submittedName>
        <fullName evidence="9">Signal transducer regulating beta-lactamase production, contains metallopeptidase domain</fullName>
    </submittedName>
</protein>
<reference evidence="10" key="1">
    <citation type="submission" date="2016-10" db="EMBL/GenBank/DDBJ databases">
        <authorList>
            <person name="Varghese N."/>
            <person name="Submissions S."/>
        </authorList>
    </citation>
    <scope>NUCLEOTIDE SEQUENCE [LARGE SCALE GENOMIC DNA]</scope>
    <source>
        <strain evidence="10">ATCC 35263</strain>
    </source>
</reference>
<dbReference type="Proteomes" id="UP000222056">
    <property type="component" value="Unassembled WGS sequence"/>
</dbReference>
<comment type="cofactor">
    <cofactor evidence="6">
        <name>Zn(2+)</name>
        <dbReference type="ChEBI" id="CHEBI:29105"/>
    </cofactor>
    <text evidence="6">Binds 1 zinc ion per subunit.</text>
</comment>
<comment type="similarity">
    <text evidence="6">Belongs to the peptidase M48 family.</text>
</comment>
<feature type="transmembrane region" description="Helical" evidence="7">
    <location>
        <begin position="282"/>
        <end position="305"/>
    </location>
</feature>
<keyword evidence="10" id="KW-1185">Reference proteome</keyword>
<keyword evidence="1 6" id="KW-0645">Protease</keyword>
<evidence type="ECO:0000256" key="5">
    <source>
        <dbReference type="ARBA" id="ARBA00023049"/>
    </source>
</evidence>
<keyword evidence="7" id="KW-1133">Transmembrane helix</keyword>
<keyword evidence="7" id="KW-0812">Transmembrane</keyword>
<evidence type="ECO:0000259" key="8">
    <source>
        <dbReference type="Pfam" id="PF01435"/>
    </source>
</evidence>
<dbReference type="OrthoDB" id="9785340at2"/>
<sequence>MTVQLAAAAVLAGALSLPHILPLRIVAPTTAATIWFAALALRALTAIGLAAFVLLYVPQTGAFRAVAERCWHAILPLLTDHLGPSAHPLADAAVILPAMVLATSAVWVACGLIRAAVAVDLHIRRRARARGPLGSTVVEDNDVVVAVAGIGRGRIVVSDTALGVLDAEELEASVTHELGHIKRRHRPLLVLGSLLAAIGRWLPGTAAAERELAFSLERDADEFAVSRTANPLALASAICKAAQARGASAIVPALGGRGPVGQRLDDLLAGGRRRGGRGLERAARALALLMLVLVGLVAVTMPSWALAAPSKQSVDATLTSCHDHA</sequence>
<evidence type="ECO:0000256" key="7">
    <source>
        <dbReference type="SAM" id="Phobius"/>
    </source>
</evidence>
<dbReference type="PANTHER" id="PTHR34978">
    <property type="entry name" value="POSSIBLE SENSOR-TRANSDUCER PROTEIN BLAR"/>
    <property type="match status" value="1"/>
</dbReference>
<evidence type="ECO:0000313" key="10">
    <source>
        <dbReference type="Proteomes" id="UP000222056"/>
    </source>
</evidence>
<dbReference type="GO" id="GO:0004222">
    <property type="term" value="F:metalloendopeptidase activity"/>
    <property type="evidence" value="ECO:0007669"/>
    <property type="project" value="InterPro"/>
</dbReference>
<evidence type="ECO:0000256" key="1">
    <source>
        <dbReference type="ARBA" id="ARBA00022670"/>
    </source>
</evidence>
<dbReference type="GO" id="GO:0046872">
    <property type="term" value="F:metal ion binding"/>
    <property type="evidence" value="ECO:0007669"/>
    <property type="project" value="UniProtKB-KW"/>
</dbReference>
<evidence type="ECO:0000256" key="3">
    <source>
        <dbReference type="ARBA" id="ARBA00022801"/>
    </source>
</evidence>
<gene>
    <name evidence="9" type="ORF">SAMN02745716_2133</name>
</gene>
<keyword evidence="5 6" id="KW-0482">Metalloprotease</keyword>
<accession>A0A1H6G1W5</accession>
<feature type="transmembrane region" description="Helical" evidence="7">
    <location>
        <begin position="92"/>
        <end position="117"/>
    </location>
</feature>
<dbReference type="Gene3D" id="3.30.2010.10">
    <property type="entry name" value="Metalloproteases ('zincins'), catalytic domain"/>
    <property type="match status" value="1"/>
</dbReference>
<dbReference type="GO" id="GO:0006508">
    <property type="term" value="P:proteolysis"/>
    <property type="evidence" value="ECO:0007669"/>
    <property type="project" value="UniProtKB-KW"/>
</dbReference>
<evidence type="ECO:0000313" key="9">
    <source>
        <dbReference type="EMBL" id="SEH16273.1"/>
    </source>
</evidence>
<keyword evidence="4 6" id="KW-0862">Zinc</keyword>
<proteinExistence type="inferred from homology"/>
<dbReference type="AlphaFoldDB" id="A0A1H6G1W5"/>
<evidence type="ECO:0000256" key="2">
    <source>
        <dbReference type="ARBA" id="ARBA00022723"/>
    </source>
</evidence>
<name>A0A1H6G1W5_THEAL</name>
<keyword evidence="3 6" id="KW-0378">Hydrolase</keyword>
<keyword evidence="7" id="KW-0472">Membrane</keyword>
<organism evidence="9 10">
    <name type="scientific">Thermoleophilum album</name>
    <dbReference type="NCBI Taxonomy" id="29539"/>
    <lineage>
        <taxon>Bacteria</taxon>
        <taxon>Bacillati</taxon>
        <taxon>Actinomycetota</taxon>
        <taxon>Thermoleophilia</taxon>
        <taxon>Thermoleophilales</taxon>
        <taxon>Thermoleophilaceae</taxon>
        <taxon>Thermoleophilum</taxon>
    </lineage>
</organism>
<keyword evidence="2" id="KW-0479">Metal-binding</keyword>
<dbReference type="CDD" id="cd07326">
    <property type="entry name" value="M56_BlaR1_MecR1_like"/>
    <property type="match status" value="1"/>
</dbReference>
<feature type="domain" description="Peptidase M48" evidence="8">
    <location>
        <begin position="136"/>
        <end position="195"/>
    </location>
</feature>
<evidence type="ECO:0000256" key="4">
    <source>
        <dbReference type="ARBA" id="ARBA00022833"/>
    </source>
</evidence>
<dbReference type="RefSeq" id="WP_093119081.1">
    <property type="nucleotide sequence ID" value="NZ_FNWJ01000003.1"/>
</dbReference>
<dbReference type="PANTHER" id="PTHR34978:SF3">
    <property type="entry name" value="SLR0241 PROTEIN"/>
    <property type="match status" value="1"/>
</dbReference>
<dbReference type="InterPro" id="IPR001915">
    <property type="entry name" value="Peptidase_M48"/>
</dbReference>